<feature type="signal peptide" evidence="1">
    <location>
        <begin position="1"/>
        <end position="19"/>
    </location>
</feature>
<dbReference type="STRING" id="1348774.AB433_05000"/>
<organism evidence="3 4">
    <name type="scientific">Croceicoccus naphthovorans</name>
    <dbReference type="NCBI Taxonomy" id="1348774"/>
    <lineage>
        <taxon>Bacteria</taxon>
        <taxon>Pseudomonadati</taxon>
        <taxon>Pseudomonadota</taxon>
        <taxon>Alphaproteobacteria</taxon>
        <taxon>Sphingomonadales</taxon>
        <taxon>Erythrobacteraceae</taxon>
        <taxon>Croceicoccus</taxon>
    </lineage>
</organism>
<name>A0A0G3XGG1_9SPHN</name>
<keyword evidence="1" id="KW-0732">Signal</keyword>
<dbReference type="GO" id="GO:0016810">
    <property type="term" value="F:hydrolase activity, acting on carbon-nitrogen (but not peptide) bonds"/>
    <property type="evidence" value="ECO:0007669"/>
    <property type="project" value="InterPro"/>
</dbReference>
<dbReference type="SUPFAM" id="SSF51556">
    <property type="entry name" value="Metallo-dependent hydrolases"/>
    <property type="match status" value="1"/>
</dbReference>
<evidence type="ECO:0000313" key="3">
    <source>
        <dbReference type="EMBL" id="AKM09483.1"/>
    </source>
</evidence>
<feature type="chain" id="PRO_5002562817" description="Amidohydrolase-related domain-containing protein" evidence="1">
    <location>
        <begin position="20"/>
        <end position="392"/>
    </location>
</feature>
<dbReference type="Gene3D" id="3.20.20.140">
    <property type="entry name" value="Metal-dependent hydrolases"/>
    <property type="match status" value="1"/>
</dbReference>
<protein>
    <recommendedName>
        <fullName evidence="2">Amidohydrolase-related domain-containing protein</fullName>
    </recommendedName>
</protein>
<dbReference type="SUPFAM" id="SSF51338">
    <property type="entry name" value="Composite domain of metallo-dependent hydrolases"/>
    <property type="match status" value="1"/>
</dbReference>
<dbReference type="PANTHER" id="PTHR43135:SF3">
    <property type="entry name" value="ALPHA-D-RIBOSE 1-METHYLPHOSPHONATE 5-TRIPHOSPHATE DIPHOSPHATASE"/>
    <property type="match status" value="1"/>
</dbReference>
<dbReference type="PATRIC" id="fig|1348774.3.peg.1048"/>
<proteinExistence type="predicted"/>
<dbReference type="InterPro" id="IPR051781">
    <property type="entry name" value="Metallo-dep_Hydrolase"/>
</dbReference>
<dbReference type="AlphaFoldDB" id="A0A0G3XGG1"/>
<dbReference type="KEGG" id="cna:AB433_05000"/>
<reference evidence="3 4" key="1">
    <citation type="submission" date="2015-06" db="EMBL/GenBank/DDBJ databases">
        <authorList>
            <person name="Zeng Y."/>
            <person name="Huang Y."/>
        </authorList>
    </citation>
    <scope>NUCLEOTIDE SEQUENCE [LARGE SCALE GENOMIC DNA]</scope>
    <source>
        <strain evidence="3 4">PQ-2</strain>
    </source>
</reference>
<feature type="domain" description="Amidohydrolase-related" evidence="2">
    <location>
        <begin position="229"/>
        <end position="364"/>
    </location>
</feature>
<evidence type="ECO:0000259" key="2">
    <source>
        <dbReference type="Pfam" id="PF01979"/>
    </source>
</evidence>
<gene>
    <name evidence="3" type="ORF">AB433_05000</name>
</gene>
<dbReference type="InterPro" id="IPR006680">
    <property type="entry name" value="Amidohydro-rel"/>
</dbReference>
<dbReference type="Proteomes" id="UP000035287">
    <property type="component" value="Chromosome"/>
</dbReference>
<dbReference type="EMBL" id="CP011770">
    <property type="protein sequence ID" value="AKM09483.1"/>
    <property type="molecule type" value="Genomic_DNA"/>
</dbReference>
<dbReference type="Gene3D" id="2.30.40.10">
    <property type="entry name" value="Urease, subunit C, domain 1"/>
    <property type="match status" value="1"/>
</dbReference>
<evidence type="ECO:0000313" key="4">
    <source>
        <dbReference type="Proteomes" id="UP000035287"/>
    </source>
</evidence>
<dbReference type="InterPro" id="IPR011059">
    <property type="entry name" value="Metal-dep_hydrolase_composite"/>
</dbReference>
<evidence type="ECO:0000256" key="1">
    <source>
        <dbReference type="SAM" id="SignalP"/>
    </source>
</evidence>
<dbReference type="InterPro" id="IPR032466">
    <property type="entry name" value="Metal_Hydrolase"/>
</dbReference>
<keyword evidence="4" id="KW-1185">Reference proteome</keyword>
<dbReference type="PANTHER" id="PTHR43135">
    <property type="entry name" value="ALPHA-D-RIBOSE 1-METHYLPHOSPHONATE 5-TRIPHOSPHATE DIPHOSPHATASE"/>
    <property type="match status" value="1"/>
</dbReference>
<accession>A0A0G3XGG1</accession>
<dbReference type="Pfam" id="PF01979">
    <property type="entry name" value="Amidohydro_1"/>
    <property type="match status" value="1"/>
</dbReference>
<sequence>MMRLLLAIAALFVAPLAHAETIAITHAHVMDGAHEVQDATIVVSNGRIASVSAKGPVPADARVIDVAGRPVTPALSAAATQIGIVGIGGEDSAVTSGALNVSRAVDPNALTIQDARALGVAHAMVFPSTGSGAISGSGAMLYLKPGADPVETPVAAVFAVPAADQGNGSRSAAWAAIRDALNDTSDADLNAVVAGRIPLAIKANRESDILQAIALSREFGIRVVVMGGAEAWRVADELASSKVAVIVDPLDDLPFTYDSIASRRDNAAILSRAGVRMAFMVSGLTVYLSYNVGTALREGAGLVAANGLSRAEALRAITTGPSLVWTGNEAQGLVAGAPADLVIWDGDPLEPASAADQVIIAGKEVSPVTRRTMLRDRYHPSRMNDPLPPAYR</sequence>